<dbReference type="Proteomes" id="UP000654471">
    <property type="component" value="Unassembled WGS sequence"/>
</dbReference>
<comment type="caution">
    <text evidence="2">The sequence shown here is derived from an EMBL/GenBank/DDBJ whole genome shotgun (WGS) entry which is preliminary data.</text>
</comment>
<evidence type="ECO:0000313" key="2">
    <source>
        <dbReference type="EMBL" id="GGU80228.1"/>
    </source>
</evidence>
<keyword evidence="3" id="KW-1185">Reference proteome</keyword>
<sequence>MCCGSGPAQQQYVPPGQLLAATANYAPRRPPEPASSRTEPLNGTALGMVPERETKHPAYGHPPRVHTIDLSEFHA</sequence>
<feature type="region of interest" description="Disordered" evidence="1">
    <location>
        <begin position="1"/>
        <end position="75"/>
    </location>
</feature>
<evidence type="ECO:0000313" key="3">
    <source>
        <dbReference type="Proteomes" id="UP000654471"/>
    </source>
</evidence>
<evidence type="ECO:0000256" key="1">
    <source>
        <dbReference type="SAM" id="MobiDB-lite"/>
    </source>
</evidence>
<gene>
    <name evidence="2" type="ORF">GCM10010211_52990</name>
</gene>
<name>A0ABQ2VEU9_9ACTN</name>
<accession>A0ABQ2VEU9</accession>
<dbReference type="EMBL" id="BMRP01000020">
    <property type="protein sequence ID" value="GGU80228.1"/>
    <property type="molecule type" value="Genomic_DNA"/>
</dbReference>
<reference evidence="3" key="1">
    <citation type="journal article" date="2019" name="Int. J. Syst. Evol. Microbiol.">
        <title>The Global Catalogue of Microorganisms (GCM) 10K type strain sequencing project: providing services to taxonomists for standard genome sequencing and annotation.</title>
        <authorList>
            <consortium name="The Broad Institute Genomics Platform"/>
            <consortium name="The Broad Institute Genome Sequencing Center for Infectious Disease"/>
            <person name="Wu L."/>
            <person name="Ma J."/>
        </authorList>
    </citation>
    <scope>NUCLEOTIDE SEQUENCE [LARGE SCALE GENOMIC DNA]</scope>
    <source>
        <strain evidence="3">JCM 3399</strain>
    </source>
</reference>
<feature type="compositionally biased region" description="Basic and acidic residues" evidence="1">
    <location>
        <begin position="66"/>
        <end position="75"/>
    </location>
</feature>
<proteinExistence type="predicted"/>
<protein>
    <submittedName>
        <fullName evidence="2">Uncharacterized protein</fullName>
    </submittedName>
</protein>
<organism evidence="2 3">
    <name type="scientific">Streptomyces albospinus</name>
    <dbReference type="NCBI Taxonomy" id="285515"/>
    <lineage>
        <taxon>Bacteria</taxon>
        <taxon>Bacillati</taxon>
        <taxon>Actinomycetota</taxon>
        <taxon>Actinomycetes</taxon>
        <taxon>Kitasatosporales</taxon>
        <taxon>Streptomycetaceae</taxon>
        <taxon>Streptomyces</taxon>
    </lineage>
</organism>